<dbReference type="InterPro" id="IPR050313">
    <property type="entry name" value="Carb_Metab_HTH_regulators"/>
</dbReference>
<keyword evidence="2" id="KW-0804">Transcription</keyword>
<accession>A0A410QHE8</accession>
<dbReference type="PANTHER" id="PTHR30363:SF44">
    <property type="entry name" value="AGA OPERON TRANSCRIPTIONAL REPRESSOR-RELATED"/>
    <property type="match status" value="1"/>
</dbReference>
<dbReference type="KEGG" id="spoa:EQM13_08925"/>
<reference evidence="5" key="1">
    <citation type="submission" date="2019-01" db="EMBL/GenBank/DDBJ databases">
        <title>Draft genomes of a novel of Sporanaerobacter strains.</title>
        <authorList>
            <person name="Ma S."/>
        </authorList>
    </citation>
    <scope>NUCLEOTIDE SEQUENCE [LARGE SCALE GENOMIC DNA]</scope>
    <source>
        <strain evidence="5">NJN-17</strain>
    </source>
</reference>
<dbReference type="AlphaFoldDB" id="A0A410QHE8"/>
<organism evidence="4 5">
    <name type="scientific">Acidilutibacter cellobiosedens</name>
    <dbReference type="NCBI Taxonomy" id="2507161"/>
    <lineage>
        <taxon>Bacteria</taxon>
        <taxon>Bacillati</taxon>
        <taxon>Bacillota</taxon>
        <taxon>Tissierellia</taxon>
        <taxon>Tissierellales</taxon>
        <taxon>Acidilutibacteraceae</taxon>
        <taxon>Acidilutibacter</taxon>
    </lineage>
</organism>
<sequence length="254" mass="28668">MFTEERHNEILNVLNNEGKVVVNDLSEKFNVTKDCIRKDLKILEKRNLLKRTYGGAVPIRKSALYENIDERRNLNLESKAMIAEKAFNLIENNETVFLDISTTNILLAKLISKSDKKLTVVTNMLDIISVINSNENDIKIICPGGIVNKALNGFTGSMTIESILNYRFSKAFIGSCGINIFDKSITTFDFDDGNTKKAVIKNSKTIYLVMENKKFYFDGSFKFATLNDIDAIVTEDYPGKDIANILDKVNVELI</sequence>
<dbReference type="SUPFAM" id="SSF100950">
    <property type="entry name" value="NagB/RpiA/CoA transferase-like"/>
    <property type="match status" value="1"/>
</dbReference>
<dbReference type="InterPro" id="IPR037171">
    <property type="entry name" value="NagB/RpiA_transferase-like"/>
</dbReference>
<dbReference type="Proteomes" id="UP000287969">
    <property type="component" value="Chromosome"/>
</dbReference>
<dbReference type="Pfam" id="PF08220">
    <property type="entry name" value="HTH_DeoR"/>
    <property type="match status" value="1"/>
</dbReference>
<evidence type="ECO:0000313" key="4">
    <source>
        <dbReference type="EMBL" id="QAT63420.1"/>
    </source>
</evidence>
<dbReference type="PRINTS" id="PR00037">
    <property type="entry name" value="HTHLACR"/>
</dbReference>
<keyword evidence="5" id="KW-1185">Reference proteome</keyword>
<dbReference type="InterPro" id="IPR036390">
    <property type="entry name" value="WH_DNA-bd_sf"/>
</dbReference>
<protein>
    <submittedName>
        <fullName evidence="4">DeoR/GlpR transcriptional regulator</fullName>
    </submittedName>
</protein>
<feature type="domain" description="HTH deoR-type" evidence="3">
    <location>
        <begin position="3"/>
        <end position="58"/>
    </location>
</feature>
<dbReference type="InterPro" id="IPR014036">
    <property type="entry name" value="DeoR-like_C"/>
</dbReference>
<evidence type="ECO:0000259" key="3">
    <source>
        <dbReference type="PROSITE" id="PS51000"/>
    </source>
</evidence>
<gene>
    <name evidence="4" type="ORF">EQM13_08925</name>
</gene>
<dbReference type="Gene3D" id="1.10.10.10">
    <property type="entry name" value="Winged helix-like DNA-binding domain superfamily/Winged helix DNA-binding domain"/>
    <property type="match status" value="1"/>
</dbReference>
<dbReference type="InterPro" id="IPR001034">
    <property type="entry name" value="DeoR_HTH"/>
</dbReference>
<dbReference type="SMART" id="SM00420">
    <property type="entry name" value="HTH_DEOR"/>
    <property type="match status" value="1"/>
</dbReference>
<evidence type="ECO:0000313" key="5">
    <source>
        <dbReference type="Proteomes" id="UP000287969"/>
    </source>
</evidence>
<keyword evidence="1" id="KW-0805">Transcription regulation</keyword>
<dbReference type="OrthoDB" id="9797223at2"/>
<proteinExistence type="predicted"/>
<name>A0A410QHE8_9FIRM</name>
<evidence type="ECO:0000256" key="2">
    <source>
        <dbReference type="ARBA" id="ARBA00023163"/>
    </source>
</evidence>
<dbReference type="InterPro" id="IPR036388">
    <property type="entry name" value="WH-like_DNA-bd_sf"/>
</dbReference>
<dbReference type="GO" id="GO:0003700">
    <property type="term" value="F:DNA-binding transcription factor activity"/>
    <property type="evidence" value="ECO:0007669"/>
    <property type="project" value="InterPro"/>
</dbReference>
<dbReference type="PANTHER" id="PTHR30363">
    <property type="entry name" value="HTH-TYPE TRANSCRIPTIONAL REGULATOR SRLR-RELATED"/>
    <property type="match status" value="1"/>
</dbReference>
<dbReference type="PROSITE" id="PS51000">
    <property type="entry name" value="HTH_DEOR_2"/>
    <property type="match status" value="1"/>
</dbReference>
<evidence type="ECO:0000256" key="1">
    <source>
        <dbReference type="ARBA" id="ARBA00023015"/>
    </source>
</evidence>
<dbReference type="SMART" id="SM01134">
    <property type="entry name" value="DeoRC"/>
    <property type="match status" value="1"/>
</dbReference>
<dbReference type="Pfam" id="PF00455">
    <property type="entry name" value="DeoRC"/>
    <property type="match status" value="1"/>
</dbReference>
<dbReference type="EMBL" id="CP035282">
    <property type="protein sequence ID" value="QAT63420.1"/>
    <property type="molecule type" value="Genomic_DNA"/>
</dbReference>
<dbReference type="SUPFAM" id="SSF46785">
    <property type="entry name" value="Winged helix' DNA-binding domain"/>
    <property type="match status" value="1"/>
</dbReference>